<organism evidence="1 2">
    <name type="scientific">Metabacillus indicus</name>
    <name type="common">Bacillus indicus</name>
    <dbReference type="NCBI Taxonomy" id="246786"/>
    <lineage>
        <taxon>Bacteria</taxon>
        <taxon>Bacillati</taxon>
        <taxon>Bacillota</taxon>
        <taxon>Bacilli</taxon>
        <taxon>Bacillales</taxon>
        <taxon>Bacillaceae</taxon>
        <taxon>Metabacillus</taxon>
    </lineage>
</organism>
<keyword evidence="2" id="KW-1185">Reference proteome</keyword>
<gene>
    <name evidence="1" type="ORF">GS18_0213705</name>
</gene>
<reference evidence="1 2" key="1">
    <citation type="journal article" date="2005" name="Int. J. Syst. Evol. Microbiol.">
        <title>Bacillus cibi sp. nov., isolated from jeotgal, a traditional Korean fermented seafood.</title>
        <authorList>
            <person name="Yoon J.H."/>
            <person name="Lee C.H."/>
            <person name="Oh T.K."/>
        </authorList>
    </citation>
    <scope>NUCLEOTIDE SEQUENCE [LARGE SCALE GENOMIC DNA]</scope>
    <source>
        <strain evidence="1 2">DSM 16189</strain>
    </source>
</reference>
<sequence>MKNMTAILEQFHPAEVENVRSEKAKAFVKLLILQEQIEIELKSNFSTLTEEDKRESFQTIKRLFSMPDTVTVKDAAKIIGVTPQRVRTLCASGHLNAQQTMEGSGKWSIEPSQLMKYPGWAKYVEERRQIATQSRNIARFMKDNLHILNDDTEE</sequence>
<proteinExistence type="predicted"/>
<name>A0A084GXS2_METID</name>
<dbReference type="Proteomes" id="UP000028549">
    <property type="component" value="Unassembled WGS sequence"/>
</dbReference>
<evidence type="ECO:0000313" key="1">
    <source>
        <dbReference type="EMBL" id="KEZ52134.1"/>
    </source>
</evidence>
<dbReference type="EMBL" id="JNVC02000005">
    <property type="protein sequence ID" value="KEZ52134.1"/>
    <property type="molecule type" value="Genomic_DNA"/>
</dbReference>
<evidence type="ECO:0008006" key="3">
    <source>
        <dbReference type="Google" id="ProtNLM"/>
    </source>
</evidence>
<evidence type="ECO:0000313" key="2">
    <source>
        <dbReference type="Proteomes" id="UP000028549"/>
    </source>
</evidence>
<dbReference type="AlphaFoldDB" id="A0A084GXS2"/>
<dbReference type="OrthoDB" id="2604455at2"/>
<protein>
    <recommendedName>
        <fullName evidence="3">Helix-turn-helix domain-containing protein</fullName>
    </recommendedName>
</protein>
<accession>A0A084GXS2</accession>
<comment type="caution">
    <text evidence="1">The sequence shown here is derived from an EMBL/GenBank/DDBJ whole genome shotgun (WGS) entry which is preliminary data.</text>
</comment>
<dbReference type="RefSeq" id="WP_029566963.1">
    <property type="nucleotide sequence ID" value="NZ_JNVC02000005.1"/>
</dbReference>